<dbReference type="Pfam" id="PF00072">
    <property type="entry name" value="Response_reg"/>
    <property type="match status" value="1"/>
</dbReference>
<feature type="modified residue" description="4-aspartylphosphate" evidence="1">
    <location>
        <position position="57"/>
    </location>
</feature>
<dbReference type="AlphaFoldDB" id="A0A368WCN8"/>
<dbReference type="CDD" id="cd17536">
    <property type="entry name" value="REC_YesN-like"/>
    <property type="match status" value="1"/>
</dbReference>
<dbReference type="PROSITE" id="PS50930">
    <property type="entry name" value="HTH_LYTTR"/>
    <property type="match status" value="1"/>
</dbReference>
<keyword evidence="1" id="KW-0597">Phosphoprotein</keyword>
<evidence type="ECO:0000259" key="2">
    <source>
        <dbReference type="PROSITE" id="PS50110"/>
    </source>
</evidence>
<dbReference type="SUPFAM" id="SSF52172">
    <property type="entry name" value="CheY-like"/>
    <property type="match status" value="1"/>
</dbReference>
<organism evidence="4 5">
    <name type="scientific">Paenibacillus prosopidis</name>
    <dbReference type="NCBI Taxonomy" id="630520"/>
    <lineage>
        <taxon>Bacteria</taxon>
        <taxon>Bacillati</taxon>
        <taxon>Bacillota</taxon>
        <taxon>Bacilli</taxon>
        <taxon>Bacillales</taxon>
        <taxon>Paenibacillaceae</taxon>
        <taxon>Paenibacillus</taxon>
    </lineage>
</organism>
<reference evidence="4 5" key="1">
    <citation type="submission" date="2018-07" db="EMBL/GenBank/DDBJ databases">
        <title>Genomic Encyclopedia of Type Strains, Phase III (KMG-III): the genomes of soil and plant-associated and newly described type strains.</title>
        <authorList>
            <person name="Whitman W."/>
        </authorList>
    </citation>
    <scope>NUCLEOTIDE SEQUENCE [LARGE SCALE GENOMIC DNA]</scope>
    <source>
        <strain evidence="4 5">CECT 7506</strain>
    </source>
</reference>
<feature type="domain" description="Response regulatory" evidence="2">
    <location>
        <begin position="7"/>
        <end position="120"/>
    </location>
</feature>
<dbReference type="InterPro" id="IPR046947">
    <property type="entry name" value="LytR-like"/>
</dbReference>
<accession>A0A368WCN8</accession>
<dbReference type="RefSeq" id="WP_114378139.1">
    <property type="nucleotide sequence ID" value="NZ_QPJD01000001.1"/>
</dbReference>
<dbReference type="InterPro" id="IPR011006">
    <property type="entry name" value="CheY-like_superfamily"/>
</dbReference>
<name>A0A368WCN8_9BACL</name>
<feature type="domain" description="HTH LytTR-type" evidence="3">
    <location>
        <begin position="134"/>
        <end position="241"/>
    </location>
</feature>
<dbReference type="PANTHER" id="PTHR37299">
    <property type="entry name" value="TRANSCRIPTIONAL REGULATOR-RELATED"/>
    <property type="match status" value="1"/>
</dbReference>
<dbReference type="Proteomes" id="UP000252415">
    <property type="component" value="Unassembled WGS sequence"/>
</dbReference>
<dbReference type="PROSITE" id="PS50110">
    <property type="entry name" value="RESPONSE_REGULATORY"/>
    <property type="match status" value="1"/>
</dbReference>
<dbReference type="OrthoDB" id="9809318at2"/>
<proteinExistence type="predicted"/>
<gene>
    <name evidence="4" type="ORF">DFP97_101242</name>
</gene>
<evidence type="ECO:0000256" key="1">
    <source>
        <dbReference type="PROSITE-ProRule" id="PRU00169"/>
    </source>
</evidence>
<comment type="caution">
    <text evidence="4">The sequence shown here is derived from an EMBL/GenBank/DDBJ whole genome shotgun (WGS) entry which is preliminary data.</text>
</comment>
<dbReference type="GO" id="GO:0000156">
    <property type="term" value="F:phosphorelay response regulator activity"/>
    <property type="evidence" value="ECO:0007669"/>
    <property type="project" value="InterPro"/>
</dbReference>
<dbReference type="Pfam" id="PF04397">
    <property type="entry name" value="LytTR"/>
    <property type="match status" value="1"/>
</dbReference>
<dbReference type="SMART" id="SM00448">
    <property type="entry name" value="REC"/>
    <property type="match status" value="1"/>
</dbReference>
<dbReference type="InterPro" id="IPR007492">
    <property type="entry name" value="LytTR_DNA-bd_dom"/>
</dbReference>
<sequence length="242" mass="27865">MPNMPYLAVVAEDNPKLREELIALLHENGFKVVAEASSGAEMKQYVQQYQPHVLFTDIDLPNGNGISAAKLLRIQFPELCIVFITGFSQYASEAFAIEATDYIVKPFTHDRLHQCFKRIKQMIDKPNGQSTSYLSFRNRNAIEVIEQEQVVFLSAENKATKVYLSGKQGKVLTTTEPLKMLENRLDPFFFIRSHRSYIVNIKHIHRIEPFGQTFVLNFKNSSFTAHLSRSYLTELYNRLQIL</sequence>
<dbReference type="Gene3D" id="2.40.50.1020">
    <property type="entry name" value="LytTr DNA-binding domain"/>
    <property type="match status" value="1"/>
</dbReference>
<dbReference type="GO" id="GO:0003677">
    <property type="term" value="F:DNA binding"/>
    <property type="evidence" value="ECO:0007669"/>
    <property type="project" value="InterPro"/>
</dbReference>
<dbReference type="Gene3D" id="3.40.50.2300">
    <property type="match status" value="1"/>
</dbReference>
<protein>
    <submittedName>
        <fullName evidence="4">LytTR family two component transcriptional regulator</fullName>
    </submittedName>
</protein>
<evidence type="ECO:0000313" key="5">
    <source>
        <dbReference type="Proteomes" id="UP000252415"/>
    </source>
</evidence>
<dbReference type="InterPro" id="IPR001789">
    <property type="entry name" value="Sig_transdc_resp-reg_receiver"/>
</dbReference>
<evidence type="ECO:0000313" key="4">
    <source>
        <dbReference type="EMBL" id="RCW51897.1"/>
    </source>
</evidence>
<dbReference type="SMART" id="SM00850">
    <property type="entry name" value="LytTR"/>
    <property type="match status" value="1"/>
</dbReference>
<keyword evidence="5" id="KW-1185">Reference proteome</keyword>
<dbReference type="PANTHER" id="PTHR37299:SF1">
    <property type="entry name" value="STAGE 0 SPORULATION PROTEIN A HOMOLOG"/>
    <property type="match status" value="1"/>
</dbReference>
<dbReference type="EMBL" id="QPJD01000001">
    <property type="protein sequence ID" value="RCW51897.1"/>
    <property type="molecule type" value="Genomic_DNA"/>
</dbReference>
<evidence type="ECO:0000259" key="3">
    <source>
        <dbReference type="PROSITE" id="PS50930"/>
    </source>
</evidence>